<accession>A0A645CFP6</accession>
<protein>
    <submittedName>
        <fullName evidence="1">Uncharacterized protein</fullName>
    </submittedName>
</protein>
<reference evidence="1" key="1">
    <citation type="submission" date="2019-08" db="EMBL/GenBank/DDBJ databases">
        <authorList>
            <person name="Kucharzyk K."/>
            <person name="Murdoch R.W."/>
            <person name="Higgins S."/>
            <person name="Loffler F."/>
        </authorList>
    </citation>
    <scope>NUCLEOTIDE SEQUENCE</scope>
</reference>
<gene>
    <name evidence="1" type="ORF">SDC9_122810</name>
</gene>
<name>A0A645CFP6_9ZZZZ</name>
<evidence type="ECO:0000313" key="1">
    <source>
        <dbReference type="EMBL" id="MPM75816.1"/>
    </source>
</evidence>
<organism evidence="1">
    <name type="scientific">bioreactor metagenome</name>
    <dbReference type="NCBI Taxonomy" id="1076179"/>
    <lineage>
        <taxon>unclassified sequences</taxon>
        <taxon>metagenomes</taxon>
        <taxon>ecological metagenomes</taxon>
    </lineage>
</organism>
<dbReference type="AlphaFoldDB" id="A0A645CFP6"/>
<proteinExistence type="predicted"/>
<dbReference type="EMBL" id="VSSQ01026884">
    <property type="protein sequence ID" value="MPM75816.1"/>
    <property type="molecule type" value="Genomic_DNA"/>
</dbReference>
<sequence length="177" mass="19703">MGQMVCQFRKILFHIAHKRGTAGAHHKAFFEQLRALLLGYHVRAARGFRHCVKPQRAKARVHLTRPCIGKLALDRGRNHCIEFLPWLLVFQQVDSLENFGFVHDRAKGALRHAGTAGGTLALANQGALFLVHGDRPRMAGALTRALGLNDSVIRACFCAESAFDALLLINMRFLARV</sequence>
<comment type="caution">
    <text evidence="1">The sequence shown here is derived from an EMBL/GenBank/DDBJ whole genome shotgun (WGS) entry which is preliminary data.</text>
</comment>